<organism evidence="1 2">
    <name type="scientific">Bergeyella cardium</name>
    <dbReference type="NCBI Taxonomy" id="1585976"/>
    <lineage>
        <taxon>Bacteria</taxon>
        <taxon>Pseudomonadati</taxon>
        <taxon>Bacteroidota</taxon>
        <taxon>Flavobacteriia</taxon>
        <taxon>Flavobacteriales</taxon>
        <taxon>Weeksellaceae</taxon>
        <taxon>Bergeyella</taxon>
    </lineage>
</organism>
<sequence>MKRINHIISIFAIGIIFLSSCSKKLDKVSELDILRSNTNTKSYPAVQMDSAQAINSITKQKVQELIDLSALYLEGNQDTQIDSAIFKQMQAYFYQPDSLTFKPLFKELQDHRVKSAKVNHLEVFKDIQDTDTLDMAKFSVEYFDRNNRRIGEFNRSAQYILVTPNKESKEFKFFFLKFYQDLLPKNDSIPEGETR</sequence>
<dbReference type="Proteomes" id="UP000464318">
    <property type="component" value="Chromosome"/>
</dbReference>
<dbReference type="OrthoDB" id="1453399at2"/>
<dbReference type="RefSeq" id="WP_160224207.1">
    <property type="nucleotide sequence ID" value="NZ_CP029149.1"/>
</dbReference>
<dbReference type="PROSITE" id="PS51257">
    <property type="entry name" value="PROKAR_LIPOPROTEIN"/>
    <property type="match status" value="1"/>
</dbReference>
<evidence type="ECO:0000313" key="2">
    <source>
        <dbReference type="Proteomes" id="UP000464318"/>
    </source>
</evidence>
<keyword evidence="2" id="KW-1185">Reference proteome</keyword>
<dbReference type="AlphaFoldDB" id="A0A6P1QWJ9"/>
<evidence type="ECO:0000313" key="1">
    <source>
        <dbReference type="EMBL" id="QHN65353.1"/>
    </source>
</evidence>
<accession>A0A6P1QWJ9</accession>
<reference evidence="1 2" key="1">
    <citation type="submission" date="2018-04" db="EMBL/GenBank/DDBJ databases">
        <title>Characteristic and Complete Genome Sequencing of A Novel Member of Infective Endocarditis Causative Bacteria: Bergeyella cardium QL-PH.</title>
        <authorList>
            <person name="Pan H."/>
            <person name="Sun E."/>
            <person name="Zhang Y."/>
        </authorList>
    </citation>
    <scope>NUCLEOTIDE SEQUENCE [LARGE SCALE GENOMIC DNA]</scope>
    <source>
        <strain evidence="1 2">HPQL</strain>
    </source>
</reference>
<dbReference type="EMBL" id="CP029149">
    <property type="protein sequence ID" value="QHN65353.1"/>
    <property type="molecule type" value="Genomic_DNA"/>
</dbReference>
<name>A0A6P1QWJ9_9FLAO</name>
<proteinExistence type="predicted"/>
<protein>
    <submittedName>
        <fullName evidence="1">Uncharacterized protein</fullName>
    </submittedName>
</protein>
<gene>
    <name evidence="1" type="ORF">DBX24_05345</name>
</gene>
<dbReference type="KEGG" id="bcad:DBX24_05345"/>